<feature type="compositionally biased region" description="Polar residues" evidence="2">
    <location>
        <begin position="526"/>
        <end position="542"/>
    </location>
</feature>
<comment type="caution">
    <text evidence="4">The sequence shown here is derived from an EMBL/GenBank/DDBJ whole genome shotgun (WGS) entry which is preliminary data.</text>
</comment>
<dbReference type="STRING" id="158607.A0A2P5I5I2"/>
<feature type="compositionally biased region" description="Polar residues" evidence="2">
    <location>
        <begin position="27"/>
        <end position="38"/>
    </location>
</feature>
<reference evidence="4" key="1">
    <citation type="submission" date="2017-09" db="EMBL/GenBank/DDBJ databases">
        <title>Polyketide synthases of a Diaporthe helianthi virulent isolate.</title>
        <authorList>
            <person name="Baroncelli R."/>
        </authorList>
    </citation>
    <scope>NUCLEOTIDE SEQUENCE [LARGE SCALE GENOMIC DNA]</scope>
    <source>
        <strain evidence="4">7/96</strain>
    </source>
</reference>
<accession>A0A2P5I5I2</accession>
<proteinExistence type="predicted"/>
<dbReference type="AlphaFoldDB" id="A0A2P5I5I2"/>
<dbReference type="InterPro" id="IPR059025">
    <property type="entry name" value="STB6_N"/>
</dbReference>
<feature type="coiled-coil region" evidence="1">
    <location>
        <begin position="852"/>
        <end position="900"/>
    </location>
</feature>
<protein>
    <recommendedName>
        <fullName evidence="3">STB6-like N-terminal domain-containing protein</fullName>
    </recommendedName>
</protein>
<gene>
    <name evidence="4" type="ORF">DHEL01_v203846</name>
</gene>
<feature type="region of interest" description="Disordered" evidence="2">
    <location>
        <begin position="442"/>
        <end position="547"/>
    </location>
</feature>
<feature type="domain" description="STB6-like N-terminal" evidence="3">
    <location>
        <begin position="69"/>
        <end position="207"/>
    </location>
</feature>
<dbReference type="Pfam" id="PF25995">
    <property type="entry name" value="STB6_N"/>
    <property type="match status" value="1"/>
</dbReference>
<evidence type="ECO:0000256" key="1">
    <source>
        <dbReference type="SAM" id="Coils"/>
    </source>
</evidence>
<dbReference type="Proteomes" id="UP000094444">
    <property type="component" value="Unassembled WGS sequence"/>
</dbReference>
<feature type="compositionally biased region" description="Polar residues" evidence="2">
    <location>
        <begin position="597"/>
        <end position="611"/>
    </location>
</feature>
<dbReference type="GO" id="GO:0070822">
    <property type="term" value="C:Sin3-type complex"/>
    <property type="evidence" value="ECO:0007669"/>
    <property type="project" value="TreeGrafter"/>
</dbReference>
<dbReference type="PANTHER" id="PTHR31011:SF2">
    <property type="entry name" value="PROTEIN STB2-RELATED"/>
    <property type="match status" value="1"/>
</dbReference>
<organism evidence="4 5">
    <name type="scientific">Diaporthe helianthi</name>
    <dbReference type="NCBI Taxonomy" id="158607"/>
    <lineage>
        <taxon>Eukaryota</taxon>
        <taxon>Fungi</taxon>
        <taxon>Dikarya</taxon>
        <taxon>Ascomycota</taxon>
        <taxon>Pezizomycotina</taxon>
        <taxon>Sordariomycetes</taxon>
        <taxon>Sordariomycetidae</taxon>
        <taxon>Diaporthales</taxon>
        <taxon>Diaporthaceae</taxon>
        <taxon>Diaporthe</taxon>
    </lineage>
</organism>
<dbReference type="InParanoid" id="A0A2P5I5I2"/>
<dbReference type="InterPro" id="IPR038919">
    <property type="entry name" value="STB2/STB2"/>
</dbReference>
<evidence type="ECO:0000259" key="3">
    <source>
        <dbReference type="Pfam" id="PF25995"/>
    </source>
</evidence>
<feature type="compositionally biased region" description="Basic and acidic residues" evidence="2">
    <location>
        <begin position="457"/>
        <end position="505"/>
    </location>
</feature>
<keyword evidence="1" id="KW-0175">Coiled coil</keyword>
<sequence>MSFRLNLPDGRAHREEDVTQARLAAMKNSTLAPTTSREGTPLPGDMRLDGSLSVDTSSPALSSGPARRHVVFPDPVAFRYLSEDPLVQIVQSRGELGGYELYLVEQWACSRLSPTLVIVTYTGDPKSSVVVGVLSVPADEDEWSPRLKVYFKALQIYHARPKETELGELMVTNLSSFPSALTVIFVPDGDVKKHRRAFIVNEDLKRTGCSGRSGMTLSDPTPATHAKFYSTYKIHEKVPLFEAVMELVKLCQVALFIFGMLDQEYIDGLLCDITETAIGNWWTEVGSEYYNMEPTDGILGPTTVAALLGMLIGARNRLSSHGVTVAKDVFEVESTKRGIGHFQKSHKLERTRRLDRQTLLQLHKSTAKAAAGEEWGVHKAIGATVSQFGKRGEILGGVIGTREKAGIGEIETVDIDKFRELVSGERAKWLWQGKPRRIALEHSERSIPDMTNMLNFGKEEEKEREKEKEKHKEKEREKEKEKDKEREKERDREKKEKELEVERLSRTTTHSFGYEELNPTMRPKEQSSTMYSAPTPGSSLSMAETPGAESGLHKAVFRSVADRVSDARSRLGRIGDAVGGNRKGHASRPSRDETPETGYTSPSIGSLVQSTGALSSPIMSGRAFSWKSKPEEYANIFQRKHPGAEHPIGEITPGPRATSGMQLSPLQEARNSVSVEALDVNKHLAGDVSMAPSTVDENDFQRLFQPPEGSGDACSSLLRRRHSLAAGTSRLERQTLNEERWPRRLSFSAASEAILRWNEIVDLQEDPITLEEHLASAELAQALHARIFHLSKSLSPWVSSKIETVEALEETYAAQQYTLEQAFYALSDEYQSVKQNSAEMIAEEKGRVTEAIKDVEVQAAKLEYEINALVSKVQDVEDGVADFEASVVDVETRAEELRSQLERESWLHWAVRTLTGIGTGPNILRQD</sequence>
<dbReference type="EMBL" id="MAVT02000243">
    <property type="protein sequence ID" value="POS77750.1"/>
    <property type="molecule type" value="Genomic_DNA"/>
</dbReference>
<evidence type="ECO:0000313" key="5">
    <source>
        <dbReference type="Proteomes" id="UP000094444"/>
    </source>
</evidence>
<name>A0A2P5I5I2_DIAHE</name>
<keyword evidence="5" id="KW-1185">Reference proteome</keyword>
<evidence type="ECO:0000256" key="2">
    <source>
        <dbReference type="SAM" id="MobiDB-lite"/>
    </source>
</evidence>
<feature type="region of interest" description="Disordered" evidence="2">
    <location>
        <begin position="25"/>
        <end position="66"/>
    </location>
</feature>
<dbReference type="PANTHER" id="PTHR31011">
    <property type="entry name" value="PROTEIN STB2-RELATED"/>
    <property type="match status" value="1"/>
</dbReference>
<dbReference type="OrthoDB" id="19806at2759"/>
<evidence type="ECO:0000313" key="4">
    <source>
        <dbReference type="EMBL" id="POS77750.1"/>
    </source>
</evidence>
<feature type="region of interest" description="Disordered" evidence="2">
    <location>
        <begin position="564"/>
        <end position="611"/>
    </location>
</feature>